<dbReference type="EMBL" id="WIKC01000002">
    <property type="protein sequence ID" value="MQQ49840.1"/>
    <property type="molecule type" value="Genomic_DNA"/>
</dbReference>
<dbReference type="Proteomes" id="UP000466247">
    <property type="component" value="Unassembled WGS sequence"/>
</dbReference>
<accession>A0A7X1RI63</accession>
<dbReference type="NCBIfam" id="TIGR01550">
    <property type="entry name" value="DOC_P1"/>
    <property type="match status" value="1"/>
</dbReference>
<organism evidence="1 2">
    <name type="scientific">Streptococcus mitis</name>
    <dbReference type="NCBI Taxonomy" id="28037"/>
    <lineage>
        <taxon>Bacteria</taxon>
        <taxon>Bacillati</taxon>
        <taxon>Bacillota</taxon>
        <taxon>Bacilli</taxon>
        <taxon>Lactobacillales</taxon>
        <taxon>Streptococcaceae</taxon>
        <taxon>Streptococcus</taxon>
        <taxon>Streptococcus mitis group</taxon>
    </lineage>
</organism>
<protein>
    <submittedName>
        <fullName evidence="1">Type II toxin-antitoxin system death-on-curing family toxin</fullName>
    </submittedName>
</protein>
<dbReference type="Gene3D" id="1.10.1790.50">
    <property type="match status" value="1"/>
</dbReference>
<evidence type="ECO:0000313" key="1">
    <source>
        <dbReference type="EMBL" id="MQQ49840.1"/>
    </source>
</evidence>
<dbReference type="GO" id="GO:0016301">
    <property type="term" value="F:kinase activity"/>
    <property type="evidence" value="ECO:0007669"/>
    <property type="project" value="InterPro"/>
</dbReference>
<reference evidence="1 2" key="1">
    <citation type="submission" date="2019-10" db="EMBL/GenBank/DDBJ databases">
        <title>Streptococcus mitis of the oral and urogenital tracts.</title>
        <authorList>
            <person name="Price T."/>
            <person name="Mores C.R."/>
            <person name="Putonti C."/>
            <person name="Wolfe A.J."/>
        </authorList>
    </citation>
    <scope>NUCLEOTIDE SEQUENCE [LARGE SCALE GENOMIC DNA]</scope>
    <source>
        <strain evidence="1 2">SM09</strain>
    </source>
</reference>
<proteinExistence type="predicted"/>
<name>A0A7X1RI63_STRMT</name>
<dbReference type="AlphaFoldDB" id="A0A7X1RI63"/>
<dbReference type="InterPro" id="IPR006440">
    <property type="entry name" value="Doc"/>
</dbReference>
<comment type="caution">
    <text evidence="1">The sequence shown here is derived from an EMBL/GenBank/DDBJ whole genome shotgun (WGS) entry which is preliminary data.</text>
</comment>
<sequence length="49" mass="5679">MSDSLILNELLVLLEKKHVFANANKRTALFVLVKFIQLNGYRFSVTINR</sequence>
<gene>
    <name evidence="1" type="ORF">GEZ71_01900</name>
</gene>
<evidence type="ECO:0000313" key="2">
    <source>
        <dbReference type="Proteomes" id="UP000466247"/>
    </source>
</evidence>